<dbReference type="Proteomes" id="UP001589702">
    <property type="component" value="Unassembled WGS sequence"/>
</dbReference>
<sequence length="55" mass="6159">MEFIGVLLFIVFIITAAASISAVLRDGRGHLPPDRSEPWTSRDLPNNSCWTLRAF</sequence>
<dbReference type="EMBL" id="JBHMBC010000007">
    <property type="protein sequence ID" value="MFB9819255.1"/>
    <property type="molecule type" value="Genomic_DNA"/>
</dbReference>
<comment type="caution">
    <text evidence="1">The sequence shown here is derived from an EMBL/GenBank/DDBJ whole genome shotgun (WGS) entry which is preliminary data.</text>
</comment>
<reference evidence="1 2" key="1">
    <citation type="submission" date="2024-09" db="EMBL/GenBank/DDBJ databases">
        <authorList>
            <person name="Sun Q."/>
            <person name="Mori K."/>
        </authorList>
    </citation>
    <scope>NUCLEOTIDE SEQUENCE [LARGE SCALE GENOMIC DNA]</scope>
    <source>
        <strain evidence="1 2">JCM 1334</strain>
    </source>
</reference>
<gene>
    <name evidence="1" type="ORF">ACFFP1_07040</name>
</gene>
<proteinExistence type="predicted"/>
<dbReference type="RefSeq" id="WP_234747906.1">
    <property type="nucleotide sequence ID" value="NZ_BAAAWN010000001.1"/>
</dbReference>
<accession>A0ABV5XWY1</accession>
<evidence type="ECO:0000313" key="1">
    <source>
        <dbReference type="EMBL" id="MFB9819255.1"/>
    </source>
</evidence>
<organism evidence="1 2">
    <name type="scientific">Arthrobacter ramosus</name>
    <dbReference type="NCBI Taxonomy" id="1672"/>
    <lineage>
        <taxon>Bacteria</taxon>
        <taxon>Bacillati</taxon>
        <taxon>Actinomycetota</taxon>
        <taxon>Actinomycetes</taxon>
        <taxon>Micrococcales</taxon>
        <taxon>Micrococcaceae</taxon>
        <taxon>Arthrobacter</taxon>
    </lineage>
</organism>
<evidence type="ECO:0000313" key="2">
    <source>
        <dbReference type="Proteomes" id="UP001589702"/>
    </source>
</evidence>
<keyword evidence="2" id="KW-1185">Reference proteome</keyword>
<protein>
    <submittedName>
        <fullName evidence="1">Uncharacterized protein</fullName>
    </submittedName>
</protein>
<name>A0ABV5XWY1_ARTRM</name>